<dbReference type="EMBL" id="QNRH01000011">
    <property type="protein sequence ID" value="RBO90913.1"/>
    <property type="molecule type" value="Genomic_DNA"/>
</dbReference>
<dbReference type="Proteomes" id="UP000252893">
    <property type="component" value="Unassembled WGS sequence"/>
</dbReference>
<keyword evidence="3" id="KW-1185">Reference proteome</keyword>
<dbReference type="AlphaFoldDB" id="A0A366DLG1"/>
<organism evidence="2 3">
    <name type="scientific">Pseudochrobactrum asaccharolyticum</name>
    <dbReference type="NCBI Taxonomy" id="354351"/>
    <lineage>
        <taxon>Bacteria</taxon>
        <taxon>Pseudomonadati</taxon>
        <taxon>Pseudomonadota</taxon>
        <taxon>Alphaproteobacteria</taxon>
        <taxon>Hyphomicrobiales</taxon>
        <taxon>Brucellaceae</taxon>
        <taxon>Pseudochrobactrum</taxon>
    </lineage>
</organism>
<feature type="domain" description="DUF4427" evidence="1">
    <location>
        <begin position="306"/>
        <end position="422"/>
    </location>
</feature>
<name>A0A366DLG1_9HYPH</name>
<evidence type="ECO:0000313" key="3">
    <source>
        <dbReference type="Proteomes" id="UP000252893"/>
    </source>
</evidence>
<evidence type="ECO:0000313" key="2">
    <source>
        <dbReference type="EMBL" id="RBO90913.1"/>
    </source>
</evidence>
<protein>
    <submittedName>
        <fullName evidence="2">Uncharacterized protein DUF4427</fullName>
    </submittedName>
</protein>
<dbReference type="Pfam" id="PF14468">
    <property type="entry name" value="DUF4427"/>
    <property type="match status" value="1"/>
</dbReference>
<accession>A0A366DLG1</accession>
<sequence length="424" mass="47558">MFAVPFTDAEVYIQSMQNNDRYDLSDRLIHFFRPLDLETTNAPVWPECTGYASVTETSLLRPQFLLRHAIRMGRLYATWSIRNNRRTVHGMRPAVCFTEMPIPAFIQAALTRAAVGEAISPYAIVFPKEAVFSAGARPVIYGLSSSASASGGTNDTPRLFDKVALPLAEQYRYVAYNPTTGKLDWSHEREWRWPLDVEPLTDLDGVPPDHSDSIPGLELDSPSMAGLGVVVATAAEAKQIVYDVLTKVDRGAIGQRHYQFVLAHETITNWTGLRDRDQLNSEIQNNLIDLQTYFSPTDADSASLVAQFDSIVSKVASKRESPKSGEPGGCWLWLLENTHPMVRALIAKGRITLNKDGKYLVPINATYGHNLQQREQFAIDIGVELKKHNGMRATYFSVLGKFDPDEVPFYNGDQLDDHLFYNWN</sequence>
<proteinExistence type="predicted"/>
<dbReference type="RefSeq" id="WP_113946075.1">
    <property type="nucleotide sequence ID" value="NZ_JBHEEG010000013.1"/>
</dbReference>
<dbReference type="OrthoDB" id="2451827at2"/>
<evidence type="ECO:0000259" key="1">
    <source>
        <dbReference type="Pfam" id="PF14468"/>
    </source>
</evidence>
<gene>
    <name evidence="2" type="ORF">DFR47_1118</name>
</gene>
<reference evidence="2 3" key="1">
    <citation type="submission" date="2018-06" db="EMBL/GenBank/DDBJ databases">
        <title>Genomic Encyclopedia of Type Strains, Phase IV (KMG-IV): sequencing the most valuable type-strain genomes for metagenomic binning, comparative biology and taxonomic classification.</title>
        <authorList>
            <person name="Goeker M."/>
        </authorList>
    </citation>
    <scope>NUCLEOTIDE SEQUENCE [LARGE SCALE GENOMIC DNA]</scope>
    <source>
        <strain evidence="2 3">DSM 25619</strain>
    </source>
</reference>
<comment type="caution">
    <text evidence="2">The sequence shown here is derived from an EMBL/GenBank/DDBJ whole genome shotgun (WGS) entry which is preliminary data.</text>
</comment>
<dbReference type="InterPro" id="IPR025216">
    <property type="entry name" value="DUF4427"/>
</dbReference>